<reference evidence="1 2" key="1">
    <citation type="submission" date="2019-05" db="EMBL/GenBank/DDBJ databases">
        <authorList>
            <consortium name="Science for Life Laboratories"/>
        </authorList>
    </citation>
    <scope>NUCLEOTIDE SEQUENCE [LARGE SCALE GENOMIC DNA]</scope>
    <source>
        <strain evidence="1">Soil9</strain>
    </source>
</reference>
<organism evidence="1 2">
    <name type="scientific">Gemmata massiliana</name>
    <dbReference type="NCBI Taxonomy" id="1210884"/>
    <lineage>
        <taxon>Bacteria</taxon>
        <taxon>Pseudomonadati</taxon>
        <taxon>Planctomycetota</taxon>
        <taxon>Planctomycetia</taxon>
        <taxon>Gemmatales</taxon>
        <taxon>Gemmataceae</taxon>
        <taxon>Gemmata</taxon>
    </lineage>
</organism>
<protein>
    <submittedName>
        <fullName evidence="1">Uncharacterized protein</fullName>
    </submittedName>
</protein>
<accession>A0A6P2D819</accession>
<evidence type="ECO:0000313" key="1">
    <source>
        <dbReference type="EMBL" id="VTR97309.1"/>
    </source>
</evidence>
<evidence type="ECO:0000313" key="2">
    <source>
        <dbReference type="Proteomes" id="UP000464178"/>
    </source>
</evidence>
<keyword evidence="2" id="KW-1185">Reference proteome</keyword>
<dbReference type="AlphaFoldDB" id="A0A6P2D819"/>
<dbReference type="KEGG" id="gms:SOIL9_07850"/>
<sequence length="85" mass="9649">MPRSQFLTQHDGDMALISEACQRFEEWLLSLGYESTEDHPYAPSATEAYGLVGDFLTDTPRYSDHLKALQSHAAEIGELYKPERD</sequence>
<proteinExistence type="predicted"/>
<dbReference type="EMBL" id="LR593886">
    <property type="protein sequence ID" value="VTR97309.1"/>
    <property type="molecule type" value="Genomic_DNA"/>
</dbReference>
<gene>
    <name evidence="1" type="ORF">SOIL9_07850</name>
</gene>
<name>A0A6P2D819_9BACT</name>
<dbReference type="Proteomes" id="UP000464178">
    <property type="component" value="Chromosome"/>
</dbReference>